<accession>A0A8T3BFZ7</accession>
<reference evidence="2" key="1">
    <citation type="journal article" date="2022" name="Front. Genet.">
        <title>Chromosome-Scale Assembly of the Dendrobium nobile Genome Provides Insights Into the Molecular Mechanism of the Biosynthesis of the Medicinal Active Ingredient of Dendrobium.</title>
        <authorList>
            <person name="Xu Q."/>
            <person name="Niu S.-C."/>
            <person name="Li K.-L."/>
            <person name="Zheng P.-J."/>
            <person name="Zhang X.-J."/>
            <person name="Jia Y."/>
            <person name="Liu Y."/>
            <person name="Niu Y.-X."/>
            <person name="Yu L.-H."/>
            <person name="Chen D.-F."/>
            <person name="Zhang G.-Q."/>
        </authorList>
    </citation>
    <scope>NUCLEOTIDE SEQUENCE</scope>
    <source>
        <tissue evidence="2">Leaf</tissue>
    </source>
</reference>
<name>A0A8T3BFZ7_DENNO</name>
<dbReference type="EMBL" id="JAGYWB010000009">
    <property type="protein sequence ID" value="KAI0511147.1"/>
    <property type="molecule type" value="Genomic_DNA"/>
</dbReference>
<proteinExistence type="predicted"/>
<dbReference type="AlphaFoldDB" id="A0A8T3BFZ7"/>
<evidence type="ECO:0000313" key="3">
    <source>
        <dbReference type="Proteomes" id="UP000829196"/>
    </source>
</evidence>
<evidence type="ECO:0000256" key="1">
    <source>
        <dbReference type="SAM" id="MobiDB-lite"/>
    </source>
</evidence>
<feature type="region of interest" description="Disordered" evidence="1">
    <location>
        <begin position="1"/>
        <end position="63"/>
    </location>
</feature>
<comment type="caution">
    <text evidence="2">The sequence shown here is derived from an EMBL/GenBank/DDBJ whole genome shotgun (WGS) entry which is preliminary data.</text>
</comment>
<feature type="compositionally biased region" description="Basic residues" evidence="1">
    <location>
        <begin position="43"/>
        <end position="63"/>
    </location>
</feature>
<feature type="compositionally biased region" description="Polar residues" evidence="1">
    <location>
        <begin position="1"/>
        <end position="14"/>
    </location>
</feature>
<dbReference type="Proteomes" id="UP000829196">
    <property type="component" value="Unassembled WGS sequence"/>
</dbReference>
<gene>
    <name evidence="2" type="ORF">KFK09_011771</name>
</gene>
<organism evidence="2 3">
    <name type="scientific">Dendrobium nobile</name>
    <name type="common">Orchid</name>
    <dbReference type="NCBI Taxonomy" id="94219"/>
    <lineage>
        <taxon>Eukaryota</taxon>
        <taxon>Viridiplantae</taxon>
        <taxon>Streptophyta</taxon>
        <taxon>Embryophyta</taxon>
        <taxon>Tracheophyta</taxon>
        <taxon>Spermatophyta</taxon>
        <taxon>Magnoliopsida</taxon>
        <taxon>Liliopsida</taxon>
        <taxon>Asparagales</taxon>
        <taxon>Orchidaceae</taxon>
        <taxon>Epidendroideae</taxon>
        <taxon>Malaxideae</taxon>
        <taxon>Dendrobiinae</taxon>
        <taxon>Dendrobium</taxon>
    </lineage>
</organism>
<keyword evidence="3" id="KW-1185">Reference proteome</keyword>
<protein>
    <submittedName>
        <fullName evidence="2">Uncharacterized protein</fullName>
    </submittedName>
</protein>
<evidence type="ECO:0000313" key="2">
    <source>
        <dbReference type="EMBL" id="KAI0511147.1"/>
    </source>
</evidence>
<sequence>MSSKSPFQTLSNSTQIIQNSTKISKSKKIPKTTQNTQNSTKSKTLHKNPKNPKYLKLKSSIRT</sequence>